<dbReference type="RefSeq" id="WP_242872912.1">
    <property type="nucleotide sequence ID" value="NZ_FQXL01000098.1"/>
</dbReference>
<organism evidence="1 2">
    <name type="scientific">Clostridium magnum DSM 2767</name>
    <dbReference type="NCBI Taxonomy" id="1121326"/>
    <lineage>
        <taxon>Bacteria</taxon>
        <taxon>Bacillati</taxon>
        <taxon>Bacillota</taxon>
        <taxon>Clostridia</taxon>
        <taxon>Eubacteriales</taxon>
        <taxon>Clostridiaceae</taxon>
        <taxon>Clostridium</taxon>
    </lineage>
</organism>
<dbReference type="PATRIC" id="fig|1121326.3.peg.528"/>
<evidence type="ECO:0000313" key="2">
    <source>
        <dbReference type="Proteomes" id="UP000076603"/>
    </source>
</evidence>
<evidence type="ECO:0000313" key="1">
    <source>
        <dbReference type="EMBL" id="KZL93527.1"/>
    </source>
</evidence>
<dbReference type="AlphaFoldDB" id="A0A168E0U3"/>
<accession>A0A168E0U3</accession>
<proteinExistence type="predicted"/>
<gene>
    <name evidence="1" type="ORF">CLMAG_05730</name>
</gene>
<comment type="caution">
    <text evidence="1">The sequence shown here is derived from an EMBL/GenBank/DDBJ whole genome shotgun (WGS) entry which is preliminary data.</text>
</comment>
<protein>
    <submittedName>
        <fullName evidence="1">Uncharacterized protein</fullName>
    </submittedName>
</protein>
<dbReference type="Proteomes" id="UP000076603">
    <property type="component" value="Unassembled WGS sequence"/>
</dbReference>
<dbReference type="STRING" id="1121326.CLMAG_05730"/>
<name>A0A168E0U3_9CLOT</name>
<sequence length="85" mass="10332">MIPIEYDKMGRMKYHPEFHSKHGQPWSQEDLQYLIDWYYIIGPEEMSLALDRRATTISSKATYLTKIGVMKKPSTRYHHKRMWKR</sequence>
<dbReference type="EMBL" id="LWAE01000001">
    <property type="protein sequence ID" value="KZL93527.1"/>
    <property type="molecule type" value="Genomic_DNA"/>
</dbReference>
<keyword evidence="2" id="KW-1185">Reference proteome</keyword>
<reference evidence="1 2" key="1">
    <citation type="submission" date="2016-04" db="EMBL/GenBank/DDBJ databases">
        <title>Genome sequence of Clostridium magnum DSM 2767.</title>
        <authorList>
            <person name="Poehlein A."/>
            <person name="Uhlig R."/>
            <person name="Fischer R."/>
            <person name="Bahl H."/>
            <person name="Daniel R."/>
        </authorList>
    </citation>
    <scope>NUCLEOTIDE SEQUENCE [LARGE SCALE GENOMIC DNA]</scope>
    <source>
        <strain evidence="1 2">DSM 2767</strain>
    </source>
</reference>